<dbReference type="Proteomes" id="UP001499988">
    <property type="component" value="Unassembled WGS sequence"/>
</dbReference>
<reference evidence="2" key="1">
    <citation type="journal article" date="2019" name="Int. J. Syst. Evol. Microbiol.">
        <title>The Global Catalogue of Microorganisms (GCM) 10K type strain sequencing project: providing services to taxonomists for standard genome sequencing and annotation.</title>
        <authorList>
            <consortium name="The Broad Institute Genomics Platform"/>
            <consortium name="The Broad Institute Genome Sequencing Center for Infectious Disease"/>
            <person name="Wu L."/>
            <person name="Ma J."/>
        </authorList>
    </citation>
    <scope>NUCLEOTIDE SEQUENCE [LARGE SCALE GENOMIC DNA]</scope>
    <source>
        <strain evidence="2">JCM 18401</strain>
    </source>
</reference>
<dbReference type="RefSeq" id="WP_345337566.1">
    <property type="nucleotide sequence ID" value="NZ_BAABJZ010000107.1"/>
</dbReference>
<gene>
    <name evidence="1" type="ORF">GCM10023333_42830</name>
</gene>
<protein>
    <submittedName>
        <fullName evidence="1">Uncharacterized protein</fullName>
    </submittedName>
</protein>
<dbReference type="EMBL" id="BAABJZ010000107">
    <property type="protein sequence ID" value="GAA4903933.1"/>
    <property type="molecule type" value="Genomic_DNA"/>
</dbReference>
<comment type="caution">
    <text evidence="1">The sequence shown here is derived from an EMBL/GenBank/DDBJ whole genome shotgun (WGS) entry which is preliminary data.</text>
</comment>
<sequence>MAVTGMSQRSDTPGATAQTIVSARAKAEAEAQARVEQRLDYFERLDVEQYDLDLQELQSIEAEIAQRQRYTPQVPTIMTAKAFDALDSLPAVRGILSRGDLQTNISTIRNQRSQLEALRDLLASGAEVCDELLAQHDSIELQRKKVRQHAAGITELVKEHQQLKQTVLTPDSPTEDAILRMLRREHRKANTLAANQTEPQQH</sequence>
<keyword evidence="2" id="KW-1185">Reference proteome</keyword>
<accession>A0ABP9FI69</accession>
<organism evidence="1 2">
    <name type="scientific">Ferrimonas pelagia</name>
    <dbReference type="NCBI Taxonomy" id="1177826"/>
    <lineage>
        <taxon>Bacteria</taxon>
        <taxon>Pseudomonadati</taxon>
        <taxon>Pseudomonadota</taxon>
        <taxon>Gammaproteobacteria</taxon>
        <taxon>Alteromonadales</taxon>
        <taxon>Ferrimonadaceae</taxon>
        <taxon>Ferrimonas</taxon>
    </lineage>
</organism>
<name>A0ABP9FI69_9GAMM</name>
<proteinExistence type="predicted"/>
<evidence type="ECO:0000313" key="1">
    <source>
        <dbReference type="EMBL" id="GAA4903933.1"/>
    </source>
</evidence>
<evidence type="ECO:0000313" key="2">
    <source>
        <dbReference type="Proteomes" id="UP001499988"/>
    </source>
</evidence>